<dbReference type="InterPro" id="IPR014017">
    <property type="entry name" value="DNA_helicase_UvrD-like_C"/>
</dbReference>
<evidence type="ECO:0000313" key="14">
    <source>
        <dbReference type="Proteomes" id="UP000016587"/>
    </source>
</evidence>
<feature type="domain" description="UvrD-like helicase ATP-binding" evidence="11">
    <location>
        <begin position="1"/>
        <end position="458"/>
    </location>
</feature>
<dbReference type="AlphaFoldDB" id="T2GBD1"/>
<keyword evidence="14" id="KW-1185">Reference proteome</keyword>
<dbReference type="Pfam" id="PF13361">
    <property type="entry name" value="UvrD_C"/>
    <property type="match status" value="1"/>
</dbReference>
<dbReference type="Proteomes" id="UP000016587">
    <property type="component" value="Chromosome"/>
</dbReference>
<dbReference type="InterPro" id="IPR038726">
    <property type="entry name" value="PDDEXK_AddAB-type"/>
</dbReference>
<reference evidence="13 14" key="1">
    <citation type="journal article" date="2013" name="J. Bacteriol.">
        <title>Roles of HynAB and Ech, the only two hydrogenases found in the model sulfate reducer Desulfovibrio gigas.</title>
        <authorList>
            <person name="Morais-Silva F.O."/>
            <person name="Santos C.I."/>
            <person name="Rodrigues R."/>
            <person name="Pereira I.A."/>
            <person name="Rodrigues-Pousada C."/>
        </authorList>
    </citation>
    <scope>NUCLEOTIDE SEQUENCE [LARGE SCALE GENOMIC DNA]</scope>
    <source>
        <strain evidence="14">ATCC 19364 / DSM 1382 / NCIMB 9332 / VKM B-1759</strain>
    </source>
</reference>
<dbReference type="PROSITE" id="PS51198">
    <property type="entry name" value="UVRD_HELICASE_ATP_BIND"/>
    <property type="match status" value="1"/>
</dbReference>
<dbReference type="GO" id="GO:0016887">
    <property type="term" value="F:ATP hydrolysis activity"/>
    <property type="evidence" value="ECO:0007669"/>
    <property type="project" value="RHEA"/>
</dbReference>
<dbReference type="eggNOG" id="COG1074">
    <property type="taxonomic scope" value="Bacteria"/>
</dbReference>
<evidence type="ECO:0000256" key="4">
    <source>
        <dbReference type="ARBA" id="ARBA00022840"/>
    </source>
</evidence>
<evidence type="ECO:0000313" key="13">
    <source>
        <dbReference type="EMBL" id="AGW13484.1"/>
    </source>
</evidence>
<dbReference type="GO" id="GO:0003677">
    <property type="term" value="F:DNA binding"/>
    <property type="evidence" value="ECO:0007669"/>
    <property type="project" value="InterPro"/>
</dbReference>
<evidence type="ECO:0000256" key="2">
    <source>
        <dbReference type="ARBA" id="ARBA00022801"/>
    </source>
</evidence>
<dbReference type="KEGG" id="dgg:DGI_1661"/>
<feature type="region of interest" description="Disordered" evidence="10">
    <location>
        <begin position="875"/>
        <end position="908"/>
    </location>
</feature>
<dbReference type="HOGENOM" id="CLU_010638_0_0_7"/>
<dbReference type="EC" id="5.6.2.4" evidence="7"/>
<evidence type="ECO:0000256" key="5">
    <source>
        <dbReference type="ARBA" id="ARBA00023235"/>
    </source>
</evidence>
<keyword evidence="1 9" id="KW-0547">Nucleotide-binding</keyword>
<feature type="binding site" evidence="9">
    <location>
        <begin position="3"/>
        <end position="10"/>
    </location>
    <ligand>
        <name>ATP</name>
        <dbReference type="ChEBI" id="CHEBI:30616"/>
    </ligand>
</feature>
<name>T2GBD1_MEGG1</name>
<dbReference type="GO" id="GO:0009338">
    <property type="term" value="C:exodeoxyribonuclease V complex"/>
    <property type="evidence" value="ECO:0007669"/>
    <property type="project" value="TreeGrafter"/>
</dbReference>
<evidence type="ECO:0000256" key="9">
    <source>
        <dbReference type="PROSITE-ProRule" id="PRU00560"/>
    </source>
</evidence>
<sequence length="1119" mass="123070">MRAGAGSGKTFTLTCRFLDLLRQAVPQAAPPPAAACAGSLAALDWAAILAVTFTNKAAAEMQERVLRSLKERALDKRDALPCAHPAKGLDPKDARRWCEIILHRMSRLNIRTIDSLLFQLVRLSALPLGLPPDIEPVFDESELFDPLYDRLVDRARQDPALAALFEEACRSALDYGAAKGFAPALMLKERLAETLSFLAGSASPLDPDLDKPALNRRLEAMRLDCLDAARRMLGCIETEQLAAKALFVAYLEKVLQMAVFDGLPNGVWPTKESLDDCLNKGGKGKPGKGQASAAAEACFRQLQTALQRHRDRYPIYNDALELLPLASLAAVLAPELAAMERRLSLLPKARWEPLVCALFSEGFGVSEAYCRLGVRLSHLLIDEFQDTSQSQWLAMEPLAVEVLSKGGSLFYVGDVKQAIYGWRGGDAGLFDALPRREELWGFEELFLAGSLDTNWRSASAVVGVNNALFSLLEDDAVSLEVAQVMLPQADADLADDLARGIRHSFRGTSQQVARKHLDAPPGLVQVVRVDGENAEAIMEATHEAMDGMLDDVLARRNFGDVAVLVRSNEQAQTVAQWLLDRGVPVVTENSLLLKAHPLVRQLMQFLAFLDYPPDDLAFWEVISGQELFLDASGLSHAAMVDWAARLARSRLEHGSAAPLFLRFQKDFPAAWLHWLQPFHSQAGILGPYDCLAELCRRFRLLERRPGDQLFLRRLLEVAHLAETAGHQSLSAFLDYWNEKGDTERAPLPDGLDAIRVLTIHKAKGLEFPAVIIPFHHDTARLDKDLLLVDADDPRQPLPPGQPGLLARRRRELGPAYHKTRCDSLMEALHVLYVAWTRPVEELHCLVAPSRATQSPMTKALLALLPRLGLLDLQGEEGEGEGETVKQRGEPPANTRAPAAEAPEPSAPAGVPMAAEPFDFAPVDFAPMDFAPMDWLPRLKVFRNELTPANFANRRRGTLLHRCLEHLRLDTPDPTPDALALAVDKALAAGLRGLANPHDPAAFARDRETVAEEVRGRLAWLLGLPEARAWLCSGVRETTILAPQVQGDAAALHKPDLLVLDGPAPMAVEYKSGLPRKEDAAQLRRYLHLLAAMHPGTLPPEGRLVYLDLQVIESVRIVAS</sequence>
<keyword evidence="3 9" id="KW-0347">Helicase</keyword>
<dbReference type="STRING" id="1121448.DGI_1661"/>
<evidence type="ECO:0000256" key="6">
    <source>
        <dbReference type="ARBA" id="ARBA00034617"/>
    </source>
</evidence>
<dbReference type="Pfam" id="PF00580">
    <property type="entry name" value="UvrD-helicase"/>
    <property type="match status" value="1"/>
</dbReference>
<dbReference type="SUPFAM" id="SSF52540">
    <property type="entry name" value="P-loop containing nucleoside triphosphate hydrolases"/>
    <property type="match status" value="1"/>
</dbReference>
<dbReference type="PROSITE" id="PS51217">
    <property type="entry name" value="UVRD_HELICASE_CTER"/>
    <property type="match status" value="1"/>
</dbReference>
<gene>
    <name evidence="13" type="ORF">DGI_1661</name>
</gene>
<dbReference type="Gene3D" id="3.40.50.300">
    <property type="entry name" value="P-loop containing nucleotide triphosphate hydrolases"/>
    <property type="match status" value="4"/>
</dbReference>
<accession>T2GBD1</accession>
<comment type="catalytic activity">
    <reaction evidence="8">
        <text>ATP + H2O = ADP + phosphate + H(+)</text>
        <dbReference type="Rhea" id="RHEA:13065"/>
        <dbReference type="ChEBI" id="CHEBI:15377"/>
        <dbReference type="ChEBI" id="CHEBI:15378"/>
        <dbReference type="ChEBI" id="CHEBI:30616"/>
        <dbReference type="ChEBI" id="CHEBI:43474"/>
        <dbReference type="ChEBI" id="CHEBI:456216"/>
        <dbReference type="EC" id="5.6.2.4"/>
    </reaction>
</comment>
<organism evidence="13 14">
    <name type="scientific">Megalodesulfovibrio gigas (strain ATCC 19364 / DSM 1382 / NCIMB 9332 / VKM B-1759)</name>
    <name type="common">Desulfovibrio gigas</name>
    <dbReference type="NCBI Taxonomy" id="1121448"/>
    <lineage>
        <taxon>Bacteria</taxon>
        <taxon>Pseudomonadati</taxon>
        <taxon>Thermodesulfobacteriota</taxon>
        <taxon>Desulfovibrionia</taxon>
        <taxon>Desulfovibrionales</taxon>
        <taxon>Desulfovibrionaceae</taxon>
        <taxon>Megalodesulfovibrio</taxon>
    </lineage>
</organism>
<protein>
    <recommendedName>
        <fullName evidence="7">DNA 3'-5' helicase</fullName>
        <ecNumber evidence="7">5.6.2.4</ecNumber>
    </recommendedName>
</protein>
<dbReference type="GO" id="GO:0043138">
    <property type="term" value="F:3'-5' DNA helicase activity"/>
    <property type="evidence" value="ECO:0007669"/>
    <property type="project" value="UniProtKB-EC"/>
</dbReference>
<dbReference type="InterPro" id="IPR000212">
    <property type="entry name" value="DNA_helicase_UvrD/REP"/>
</dbReference>
<evidence type="ECO:0000256" key="3">
    <source>
        <dbReference type="ARBA" id="ARBA00022806"/>
    </source>
</evidence>
<keyword evidence="4 9" id="KW-0067">ATP-binding</keyword>
<evidence type="ECO:0000259" key="11">
    <source>
        <dbReference type="PROSITE" id="PS51198"/>
    </source>
</evidence>
<keyword evidence="2 9" id="KW-0378">Hydrolase</keyword>
<dbReference type="GO" id="GO:0005829">
    <property type="term" value="C:cytosol"/>
    <property type="evidence" value="ECO:0007669"/>
    <property type="project" value="TreeGrafter"/>
</dbReference>
<reference evidence="14" key="2">
    <citation type="submission" date="2013-07" db="EMBL/GenBank/DDBJ databases">
        <authorList>
            <person name="Morais-Silva F.O."/>
            <person name="Rezende A.M."/>
            <person name="Pimentel C."/>
            <person name="Resende D.M."/>
            <person name="Santos C.I."/>
            <person name="Clemente C."/>
            <person name="de Oliveira L.M."/>
            <person name="da Silva S.M."/>
            <person name="Costa D.A."/>
            <person name="Varela-Raposo A."/>
            <person name="Horacio E.C.A."/>
            <person name="Matos M."/>
            <person name="Flores O."/>
            <person name="Ruiz J.C."/>
            <person name="Rodrigues-Pousada C."/>
        </authorList>
    </citation>
    <scope>NUCLEOTIDE SEQUENCE [LARGE SCALE GENOMIC DNA]</scope>
    <source>
        <strain evidence="14">ATCC 19364 / DSM 1382 / NCIMB 9332 / VKM B-1759</strain>
    </source>
</reference>
<evidence type="ECO:0000256" key="8">
    <source>
        <dbReference type="ARBA" id="ARBA00048988"/>
    </source>
</evidence>
<feature type="compositionally biased region" description="Low complexity" evidence="10">
    <location>
        <begin position="889"/>
        <end position="908"/>
    </location>
</feature>
<dbReference type="GO" id="GO:0005524">
    <property type="term" value="F:ATP binding"/>
    <property type="evidence" value="ECO:0007669"/>
    <property type="project" value="UniProtKB-UniRule"/>
</dbReference>
<feature type="domain" description="UvrD-like helicase C-terminal" evidence="12">
    <location>
        <begin position="483"/>
        <end position="764"/>
    </location>
</feature>
<comment type="catalytic activity">
    <reaction evidence="6">
        <text>Couples ATP hydrolysis with the unwinding of duplex DNA by translocating in the 3'-5' direction.</text>
        <dbReference type="EC" id="5.6.2.4"/>
    </reaction>
</comment>
<proteinExistence type="predicted"/>
<keyword evidence="5" id="KW-0413">Isomerase</keyword>
<evidence type="ECO:0000256" key="10">
    <source>
        <dbReference type="SAM" id="MobiDB-lite"/>
    </source>
</evidence>
<dbReference type="InterPro" id="IPR014016">
    <property type="entry name" value="UvrD-like_ATP-bd"/>
</dbReference>
<dbReference type="PATRIC" id="fig|1121448.10.peg.1648"/>
<evidence type="ECO:0000259" key="12">
    <source>
        <dbReference type="PROSITE" id="PS51217"/>
    </source>
</evidence>
<dbReference type="EMBL" id="CP006585">
    <property type="protein sequence ID" value="AGW13484.1"/>
    <property type="molecule type" value="Genomic_DNA"/>
</dbReference>
<evidence type="ECO:0000256" key="1">
    <source>
        <dbReference type="ARBA" id="ARBA00022741"/>
    </source>
</evidence>
<dbReference type="PANTHER" id="PTHR11070:SF23">
    <property type="entry name" value="RECBCD ENZYME SUBUNIT RECB"/>
    <property type="match status" value="1"/>
</dbReference>
<dbReference type="PANTHER" id="PTHR11070">
    <property type="entry name" value="UVRD / RECB / PCRA DNA HELICASE FAMILY MEMBER"/>
    <property type="match status" value="1"/>
</dbReference>
<dbReference type="Pfam" id="PF12705">
    <property type="entry name" value="PDDEXK_1"/>
    <property type="match status" value="1"/>
</dbReference>
<dbReference type="InterPro" id="IPR027417">
    <property type="entry name" value="P-loop_NTPase"/>
</dbReference>
<evidence type="ECO:0000256" key="7">
    <source>
        <dbReference type="ARBA" id="ARBA00034808"/>
    </source>
</evidence>
<dbReference type="GO" id="GO:0000725">
    <property type="term" value="P:recombinational repair"/>
    <property type="evidence" value="ECO:0007669"/>
    <property type="project" value="TreeGrafter"/>
</dbReference>